<dbReference type="AlphaFoldDB" id="A0A1G4KB42"/>
<dbReference type="GO" id="GO:0003735">
    <property type="term" value="F:structural constituent of ribosome"/>
    <property type="evidence" value="ECO:0007669"/>
    <property type="project" value="InterPro"/>
</dbReference>
<keyword evidence="8" id="KW-1185">Reference proteome</keyword>
<dbReference type="GO" id="GO:0005762">
    <property type="term" value="C:mitochondrial large ribosomal subunit"/>
    <property type="evidence" value="ECO:0007669"/>
    <property type="project" value="TreeGrafter"/>
</dbReference>
<evidence type="ECO:0000256" key="4">
    <source>
        <dbReference type="ARBA" id="ARBA00023128"/>
    </source>
</evidence>
<dbReference type="STRING" id="1230905.A0A1G4KB42"/>
<proteinExistence type="inferred from homology"/>
<evidence type="ECO:0000256" key="2">
    <source>
        <dbReference type="ARBA" id="ARBA00005677"/>
    </source>
</evidence>
<protein>
    <recommendedName>
        <fullName evidence="6">Large ribosomal subunit protein mL49</fullName>
    </recommendedName>
</protein>
<dbReference type="OrthoDB" id="19439at2759"/>
<accession>A0A1G4KB42</accession>
<evidence type="ECO:0000256" key="1">
    <source>
        <dbReference type="ARBA" id="ARBA00004173"/>
    </source>
</evidence>
<dbReference type="PANTHER" id="PTHR13477">
    <property type="entry name" value="MITOCHONDRIAL 39S RIBOSOMAL PROTEIN L49"/>
    <property type="match status" value="1"/>
</dbReference>
<sequence length="178" mass="20042">MLRQVRSNVPLKVLNGNRLGCHQLRFQSSLMVMKPGEVNSVRQEEASLAGKLNDKNTTSKLGLVEPVEIEEQMFSVFPGIEDVHPDQLVGSGNFGIKNYFVERSATGNLPVYSDFKRNGKVFTEIRKVYGDPVQLRNDLQENLKNIPQKAIKVIMQSRKVVIEGNAVKEVKQLLSQTF</sequence>
<evidence type="ECO:0000313" key="8">
    <source>
        <dbReference type="Proteomes" id="UP000191024"/>
    </source>
</evidence>
<keyword evidence="3" id="KW-0689">Ribosomal protein</keyword>
<evidence type="ECO:0000256" key="6">
    <source>
        <dbReference type="ARBA" id="ARBA00035191"/>
    </source>
</evidence>
<dbReference type="Pfam" id="PF05046">
    <property type="entry name" value="Img2"/>
    <property type="match status" value="1"/>
</dbReference>
<organism evidence="7 8">
    <name type="scientific">Lachancea mirantina</name>
    <dbReference type="NCBI Taxonomy" id="1230905"/>
    <lineage>
        <taxon>Eukaryota</taxon>
        <taxon>Fungi</taxon>
        <taxon>Dikarya</taxon>
        <taxon>Ascomycota</taxon>
        <taxon>Saccharomycotina</taxon>
        <taxon>Saccharomycetes</taxon>
        <taxon>Saccharomycetales</taxon>
        <taxon>Saccharomycetaceae</taxon>
        <taxon>Lachancea</taxon>
    </lineage>
</organism>
<dbReference type="EMBL" id="LT598469">
    <property type="protein sequence ID" value="SCV01457.1"/>
    <property type="molecule type" value="Genomic_DNA"/>
</dbReference>
<evidence type="ECO:0000256" key="3">
    <source>
        <dbReference type="ARBA" id="ARBA00022980"/>
    </source>
</evidence>
<reference evidence="7 8" key="1">
    <citation type="submission" date="2016-03" db="EMBL/GenBank/DDBJ databases">
        <authorList>
            <person name="Devillers H."/>
        </authorList>
    </citation>
    <scope>NUCLEOTIDE SEQUENCE [LARGE SCALE GENOMIC DNA]</scope>
    <source>
        <strain evidence="7">CBS 11717</strain>
    </source>
</reference>
<dbReference type="GO" id="GO:0006412">
    <property type="term" value="P:translation"/>
    <property type="evidence" value="ECO:0007669"/>
    <property type="project" value="InterPro"/>
</dbReference>
<dbReference type="Proteomes" id="UP000191024">
    <property type="component" value="Chromosome G"/>
</dbReference>
<gene>
    <name evidence="7" type="ORF">LAMI_0G11628G</name>
</gene>
<keyword evidence="5" id="KW-0687">Ribonucleoprotein</keyword>
<dbReference type="PANTHER" id="PTHR13477:SF0">
    <property type="entry name" value="LARGE RIBOSOMAL SUBUNIT PROTEIN ML49"/>
    <property type="match status" value="1"/>
</dbReference>
<name>A0A1G4KB42_9SACH</name>
<dbReference type="InterPro" id="IPR007740">
    <property type="entry name" value="Ribosomal_mL49"/>
</dbReference>
<comment type="subcellular location">
    <subcellularLocation>
        <location evidence="1">Mitochondrion</location>
    </subcellularLocation>
</comment>
<dbReference type="Gene3D" id="3.30.780.10">
    <property type="entry name" value="SUI1-like domain"/>
    <property type="match status" value="1"/>
</dbReference>
<evidence type="ECO:0000313" key="7">
    <source>
        <dbReference type="EMBL" id="SCV01457.1"/>
    </source>
</evidence>
<keyword evidence="4" id="KW-0496">Mitochondrion</keyword>
<evidence type="ECO:0000256" key="5">
    <source>
        <dbReference type="ARBA" id="ARBA00023274"/>
    </source>
</evidence>
<comment type="similarity">
    <text evidence="2">Belongs to the mitochondrion-specific ribosomal protein mL49 family.</text>
</comment>